<evidence type="ECO:0000256" key="1">
    <source>
        <dbReference type="SAM" id="SignalP"/>
    </source>
</evidence>
<name>A0A1H9W4E2_9RHOB</name>
<dbReference type="AlphaFoldDB" id="A0A1H9W4E2"/>
<evidence type="ECO:0000313" key="2">
    <source>
        <dbReference type="EMBL" id="SES28820.1"/>
    </source>
</evidence>
<dbReference type="STRING" id="641238.SAMN04490244_10985"/>
<keyword evidence="1" id="KW-0732">Signal</keyword>
<evidence type="ECO:0000313" key="3">
    <source>
        <dbReference type="Proteomes" id="UP000198885"/>
    </source>
</evidence>
<accession>A0A1H9W4E2</accession>
<dbReference type="OrthoDB" id="7727934at2"/>
<sequence length="137" mass="14831">MRRAAAIAVTALVALPAAAQELTDFDGRYRPGPTEDCNGAAGEGEVVTVEDNVFTGVEARCDMTRPVNVRDMEAVLYDMQCESGDDSWTDRAMLMRAPEGGLIMVWDGYAFKYDACESAPAQGTVTRAEDIGIIEEE</sequence>
<keyword evidence="3" id="KW-1185">Reference proteome</keyword>
<feature type="chain" id="PRO_5011611628" evidence="1">
    <location>
        <begin position="20"/>
        <end position="137"/>
    </location>
</feature>
<protein>
    <submittedName>
        <fullName evidence="2">Uncharacterized protein</fullName>
    </submittedName>
</protein>
<feature type="signal peptide" evidence="1">
    <location>
        <begin position="1"/>
        <end position="19"/>
    </location>
</feature>
<dbReference type="Proteomes" id="UP000198885">
    <property type="component" value="Unassembled WGS sequence"/>
</dbReference>
<organism evidence="2 3">
    <name type="scientific">Tranquillimonas rosea</name>
    <dbReference type="NCBI Taxonomy" id="641238"/>
    <lineage>
        <taxon>Bacteria</taxon>
        <taxon>Pseudomonadati</taxon>
        <taxon>Pseudomonadota</taxon>
        <taxon>Alphaproteobacteria</taxon>
        <taxon>Rhodobacterales</taxon>
        <taxon>Roseobacteraceae</taxon>
        <taxon>Tranquillimonas</taxon>
    </lineage>
</organism>
<gene>
    <name evidence="2" type="ORF">SAMN04490244_10985</name>
</gene>
<reference evidence="2 3" key="1">
    <citation type="submission" date="2016-10" db="EMBL/GenBank/DDBJ databases">
        <authorList>
            <person name="de Groot N.N."/>
        </authorList>
    </citation>
    <scope>NUCLEOTIDE SEQUENCE [LARGE SCALE GENOMIC DNA]</scope>
    <source>
        <strain evidence="2 3">DSM 23042</strain>
    </source>
</reference>
<proteinExistence type="predicted"/>
<dbReference type="RefSeq" id="WP_092695061.1">
    <property type="nucleotide sequence ID" value="NZ_CBDDGO010000004.1"/>
</dbReference>
<dbReference type="EMBL" id="FOGU01000009">
    <property type="protein sequence ID" value="SES28820.1"/>
    <property type="molecule type" value="Genomic_DNA"/>
</dbReference>